<dbReference type="EMBL" id="KX765865">
    <property type="protein sequence ID" value="ARB12252.1"/>
    <property type="molecule type" value="Genomic_DNA"/>
</dbReference>
<accession>A0A678NRE6</accession>
<keyword evidence="2" id="KW-1185">Reference proteome</keyword>
<proteinExistence type="predicted"/>
<name>A0A678NRE6_9CAUD</name>
<organism evidence="1 2">
    <name type="scientific">Salmonella phage ST-W77</name>
    <dbReference type="NCBI Taxonomy" id="1897742"/>
    <lineage>
        <taxon>Viruses</taxon>
        <taxon>Duplodnaviria</taxon>
        <taxon>Heunggongvirae</taxon>
        <taxon>Uroviricota</taxon>
        <taxon>Caudoviricetes</taxon>
        <taxon>Pantevenvirales</taxon>
        <taxon>Ackermannviridae</taxon>
        <taxon>Cvivirinae</taxon>
        <taxon>Kuttervirus</taxon>
        <taxon>Kuttervirus STW77</taxon>
    </lineage>
</organism>
<reference evidence="1 2" key="1">
    <citation type="submission" date="2016-08" db="EMBL/GenBank/DDBJ databases">
        <title>Isolation and characterization of lytic bacteriophages ST-W77 which highly virulent against several Salmonella enteritica subsp. Typhimurium.</title>
        <authorList>
            <person name="Korbsrisate S."/>
            <person name="Supokaivanich R."/>
        </authorList>
    </citation>
    <scope>NUCLEOTIDE SEQUENCE [LARGE SCALE GENOMIC DNA]</scope>
</reference>
<sequence length="37" mass="4422">MLTIRPSQLARILLEITTQIFFIIQNPSTMFIRFDRP</sequence>
<evidence type="ECO:0000313" key="1">
    <source>
        <dbReference type="EMBL" id="ARB12252.1"/>
    </source>
</evidence>
<evidence type="ECO:0000313" key="2">
    <source>
        <dbReference type="Proteomes" id="UP000436609"/>
    </source>
</evidence>
<dbReference type="Proteomes" id="UP000436609">
    <property type="component" value="Segment"/>
</dbReference>
<gene>
    <name evidence="1" type="ORF">STW77_0102</name>
</gene>
<protein>
    <submittedName>
        <fullName evidence="1">Uncharacterized protein</fullName>
    </submittedName>
</protein>